<dbReference type="Proteomes" id="UP000077266">
    <property type="component" value="Unassembled WGS sequence"/>
</dbReference>
<evidence type="ECO:0000313" key="2">
    <source>
        <dbReference type="EMBL" id="KZV96475.1"/>
    </source>
</evidence>
<organism evidence="2 3">
    <name type="scientific">Exidia glandulosa HHB12029</name>
    <dbReference type="NCBI Taxonomy" id="1314781"/>
    <lineage>
        <taxon>Eukaryota</taxon>
        <taxon>Fungi</taxon>
        <taxon>Dikarya</taxon>
        <taxon>Basidiomycota</taxon>
        <taxon>Agaricomycotina</taxon>
        <taxon>Agaricomycetes</taxon>
        <taxon>Auriculariales</taxon>
        <taxon>Exidiaceae</taxon>
        <taxon>Exidia</taxon>
    </lineage>
</organism>
<keyword evidence="3" id="KW-1185">Reference proteome</keyword>
<feature type="region of interest" description="Disordered" evidence="1">
    <location>
        <begin position="1"/>
        <end position="28"/>
    </location>
</feature>
<accession>A0A165KK99</accession>
<reference evidence="2 3" key="1">
    <citation type="journal article" date="2016" name="Mol. Biol. Evol.">
        <title>Comparative Genomics of Early-Diverging Mushroom-Forming Fungi Provides Insights into the Origins of Lignocellulose Decay Capabilities.</title>
        <authorList>
            <person name="Nagy L.G."/>
            <person name="Riley R."/>
            <person name="Tritt A."/>
            <person name="Adam C."/>
            <person name="Daum C."/>
            <person name="Floudas D."/>
            <person name="Sun H."/>
            <person name="Yadav J.S."/>
            <person name="Pangilinan J."/>
            <person name="Larsson K.H."/>
            <person name="Matsuura K."/>
            <person name="Barry K."/>
            <person name="Labutti K."/>
            <person name="Kuo R."/>
            <person name="Ohm R.A."/>
            <person name="Bhattacharya S.S."/>
            <person name="Shirouzu T."/>
            <person name="Yoshinaga Y."/>
            <person name="Martin F.M."/>
            <person name="Grigoriev I.V."/>
            <person name="Hibbett D.S."/>
        </authorList>
    </citation>
    <scope>NUCLEOTIDE SEQUENCE [LARGE SCALE GENOMIC DNA]</scope>
    <source>
        <strain evidence="2 3">HHB12029</strain>
    </source>
</reference>
<dbReference type="AlphaFoldDB" id="A0A165KK99"/>
<name>A0A165KK99_EXIGL</name>
<dbReference type="EMBL" id="KV425942">
    <property type="protein sequence ID" value="KZV96475.1"/>
    <property type="molecule type" value="Genomic_DNA"/>
</dbReference>
<sequence length="256" mass="27891">MLHKASARCPTMTPPTSRGPLSPPLPSRWRRQHFAGRAQFGTSRSNRLPTPVPSLTLPSVTATIFHCLNLSLLPLISPAPSIFRCPHAVCTGRVTDRLEPQTRLRPSIRTHRRILRHRIPLCALLASSNLSRIHRSERALFRALAAAPTARPIHASDASPSTLSFGCASAITSERIPVISSSPPSPFRAISPSMDSRTSLAQSPSQSSLFVLEGPRRFVEIAVAVENPTSSPRIRSILLFHNSPAIPPSERAHAMD</sequence>
<evidence type="ECO:0000256" key="1">
    <source>
        <dbReference type="SAM" id="MobiDB-lite"/>
    </source>
</evidence>
<evidence type="ECO:0000313" key="3">
    <source>
        <dbReference type="Proteomes" id="UP000077266"/>
    </source>
</evidence>
<protein>
    <submittedName>
        <fullName evidence="2">Uncharacterized protein</fullName>
    </submittedName>
</protein>
<dbReference type="InParanoid" id="A0A165KK99"/>
<proteinExistence type="predicted"/>
<gene>
    <name evidence="2" type="ORF">EXIGLDRAFT_424327</name>
</gene>